<organism evidence="2 3">
    <name type="scientific">Mannheimia indoligenes</name>
    <dbReference type="NCBI Taxonomy" id="3103145"/>
    <lineage>
        <taxon>Bacteria</taxon>
        <taxon>Pseudomonadati</taxon>
        <taxon>Pseudomonadota</taxon>
        <taxon>Gammaproteobacteria</taxon>
        <taxon>Pasteurellales</taxon>
        <taxon>Pasteurellaceae</taxon>
        <taxon>Mannheimia</taxon>
    </lineage>
</organism>
<sequence length="164" mass="19058">MASSKFNLIGNQILSILYFISAIPILLIVYGLSYDFNMPLVFGALVILLHLGILTFFIIDNKIQLTGSVIVRYLKLSPFYVSSYLVVMISITLLLYDHNEFSQLTGKIFSVEELFKLRFWLSIISSSLLPFLIRRVDTYRRKTVLLEERFIRFNKYKKSLKNGI</sequence>
<evidence type="ECO:0000313" key="2">
    <source>
        <dbReference type="EMBL" id="MEG9475653.1"/>
    </source>
</evidence>
<keyword evidence="3" id="KW-1185">Reference proteome</keyword>
<accession>A0ABU7ZDV3</accession>
<name>A0ABU7ZDV3_9PAST</name>
<feature type="transmembrane region" description="Helical" evidence="1">
    <location>
        <begin position="117"/>
        <end position="133"/>
    </location>
</feature>
<evidence type="ECO:0000256" key="1">
    <source>
        <dbReference type="SAM" id="Phobius"/>
    </source>
</evidence>
<keyword evidence="1" id="KW-1133">Transmembrane helix</keyword>
<dbReference type="RefSeq" id="WP_334253995.1">
    <property type="nucleotide sequence ID" value="NZ_JBAJJM010000007.1"/>
</dbReference>
<feature type="transmembrane region" description="Helical" evidence="1">
    <location>
        <begin position="38"/>
        <end position="59"/>
    </location>
</feature>
<comment type="caution">
    <text evidence="2">The sequence shown here is derived from an EMBL/GenBank/DDBJ whole genome shotgun (WGS) entry which is preliminary data.</text>
</comment>
<dbReference type="EMBL" id="JBAJJM010000007">
    <property type="protein sequence ID" value="MEG9475653.1"/>
    <property type="molecule type" value="Genomic_DNA"/>
</dbReference>
<feature type="transmembrane region" description="Helical" evidence="1">
    <location>
        <begin position="79"/>
        <end position="97"/>
    </location>
</feature>
<dbReference type="Proteomes" id="UP001432017">
    <property type="component" value="Unassembled WGS sequence"/>
</dbReference>
<reference evidence="2" key="1">
    <citation type="submission" date="2023-12" db="EMBL/GenBank/DDBJ databases">
        <title>Mannheima indologenes sp. nov. proposed for Clade V organisms of Mannheimia.</title>
        <authorList>
            <person name="Christensen H."/>
        </authorList>
    </citation>
    <scope>NUCLEOTIDE SEQUENCE</scope>
    <source>
        <strain evidence="2">M14.4</strain>
    </source>
</reference>
<proteinExistence type="predicted"/>
<protein>
    <submittedName>
        <fullName evidence="2">Uncharacterized protein</fullName>
    </submittedName>
</protein>
<keyword evidence="1" id="KW-0472">Membrane</keyword>
<keyword evidence="1" id="KW-0812">Transmembrane</keyword>
<gene>
    <name evidence="2" type="ORF">V6W77_05120</name>
</gene>
<feature type="transmembrane region" description="Helical" evidence="1">
    <location>
        <begin position="12"/>
        <end position="32"/>
    </location>
</feature>
<evidence type="ECO:0000313" key="3">
    <source>
        <dbReference type="Proteomes" id="UP001432017"/>
    </source>
</evidence>